<reference evidence="1" key="1">
    <citation type="journal article" date="2023" name="Insect Mol. Biol.">
        <title>Genome sequencing provides insights into the evolution of gene families encoding plant cell wall-degrading enzymes in longhorned beetles.</title>
        <authorList>
            <person name="Shin N.R."/>
            <person name="Okamura Y."/>
            <person name="Kirsch R."/>
            <person name="Pauchet Y."/>
        </authorList>
    </citation>
    <scope>NUCLEOTIDE SEQUENCE</scope>
    <source>
        <strain evidence="1">AMC_N1</strain>
    </source>
</reference>
<name>A0AAV8Z9A0_9CUCU</name>
<dbReference type="AlphaFoldDB" id="A0AAV8Z9A0"/>
<dbReference type="InterPro" id="IPR033305">
    <property type="entry name" value="Hydin-like"/>
</dbReference>
<dbReference type="GO" id="GO:1904158">
    <property type="term" value="P:axonemal central apparatus assembly"/>
    <property type="evidence" value="ECO:0007669"/>
    <property type="project" value="TreeGrafter"/>
</dbReference>
<gene>
    <name evidence="1" type="ORF">NQ318_020077</name>
</gene>
<sequence>MEKVPTIPAGETGNIVFNFEPSDLGILLSKVVLTSPITGDYIYPLIGEGTRPTAKGPFVVQAGSSTPVNFVNPFEDEKTFNYVVDSDAFFLKSSSESIKPKKVVKIFVNMQPMRNLDAAAQKYGVTAKLVVSVDNPDPDDVKWVYYIRGEP</sequence>
<evidence type="ECO:0000313" key="1">
    <source>
        <dbReference type="EMBL" id="KAJ8960783.1"/>
    </source>
</evidence>
<proteinExistence type="predicted"/>
<protein>
    <submittedName>
        <fullName evidence="1">Uncharacterized protein</fullName>
    </submittedName>
</protein>
<dbReference type="GO" id="GO:0005930">
    <property type="term" value="C:axoneme"/>
    <property type="evidence" value="ECO:0007669"/>
    <property type="project" value="TreeGrafter"/>
</dbReference>
<dbReference type="PANTHER" id="PTHR23053:SF0">
    <property type="entry name" value="HYDROCEPHALUS-INDUCING PROTEIN HOMOLOG"/>
    <property type="match status" value="1"/>
</dbReference>
<dbReference type="EMBL" id="JAPWTK010000007">
    <property type="protein sequence ID" value="KAJ8960783.1"/>
    <property type="molecule type" value="Genomic_DNA"/>
</dbReference>
<dbReference type="GO" id="GO:0003341">
    <property type="term" value="P:cilium movement"/>
    <property type="evidence" value="ECO:0007669"/>
    <property type="project" value="TreeGrafter"/>
</dbReference>
<keyword evidence="2" id="KW-1185">Reference proteome</keyword>
<dbReference type="Proteomes" id="UP001162162">
    <property type="component" value="Unassembled WGS sequence"/>
</dbReference>
<accession>A0AAV8Z9A0</accession>
<organism evidence="1 2">
    <name type="scientific">Aromia moschata</name>
    <dbReference type="NCBI Taxonomy" id="1265417"/>
    <lineage>
        <taxon>Eukaryota</taxon>
        <taxon>Metazoa</taxon>
        <taxon>Ecdysozoa</taxon>
        <taxon>Arthropoda</taxon>
        <taxon>Hexapoda</taxon>
        <taxon>Insecta</taxon>
        <taxon>Pterygota</taxon>
        <taxon>Neoptera</taxon>
        <taxon>Endopterygota</taxon>
        <taxon>Coleoptera</taxon>
        <taxon>Polyphaga</taxon>
        <taxon>Cucujiformia</taxon>
        <taxon>Chrysomeloidea</taxon>
        <taxon>Cerambycidae</taxon>
        <taxon>Cerambycinae</taxon>
        <taxon>Callichromatini</taxon>
        <taxon>Aromia</taxon>
    </lineage>
</organism>
<comment type="caution">
    <text evidence="1">The sequence shown here is derived from an EMBL/GenBank/DDBJ whole genome shotgun (WGS) entry which is preliminary data.</text>
</comment>
<dbReference type="PANTHER" id="PTHR23053">
    <property type="entry name" value="DLEC1 DELETED IN LUNG AND ESOPHAGEAL CANCER 1"/>
    <property type="match status" value="1"/>
</dbReference>
<evidence type="ECO:0000313" key="2">
    <source>
        <dbReference type="Proteomes" id="UP001162162"/>
    </source>
</evidence>